<accession>A0ABD1UJ72</accession>
<protein>
    <submittedName>
        <fullName evidence="2">Uncharacterized protein</fullName>
    </submittedName>
</protein>
<name>A0ABD1UJ72_9LAMI</name>
<evidence type="ECO:0000313" key="3">
    <source>
        <dbReference type="Proteomes" id="UP001604336"/>
    </source>
</evidence>
<evidence type="ECO:0000313" key="2">
    <source>
        <dbReference type="EMBL" id="KAL2525102.1"/>
    </source>
</evidence>
<feature type="compositionally biased region" description="Polar residues" evidence="1">
    <location>
        <begin position="59"/>
        <end position="79"/>
    </location>
</feature>
<dbReference type="Proteomes" id="UP001604336">
    <property type="component" value="Unassembled WGS sequence"/>
</dbReference>
<sequence length="100" mass="11094">MVASLKATVPGDDGFGTSKSQVVEIEPKNQPGSSRVQEEDHGDTHDESDVELEHETVHQENVQTLQQRQLEDSLASTRPRQAYKQIQKLGLDQPLGTMGR</sequence>
<keyword evidence="3" id="KW-1185">Reference proteome</keyword>
<feature type="compositionally biased region" description="Basic and acidic residues" evidence="1">
    <location>
        <begin position="36"/>
        <end position="58"/>
    </location>
</feature>
<proteinExistence type="predicted"/>
<feature type="region of interest" description="Disordered" evidence="1">
    <location>
        <begin position="1"/>
        <end position="100"/>
    </location>
</feature>
<evidence type="ECO:0000256" key="1">
    <source>
        <dbReference type="SAM" id="MobiDB-lite"/>
    </source>
</evidence>
<dbReference type="AlphaFoldDB" id="A0ABD1UJ72"/>
<reference evidence="3" key="1">
    <citation type="submission" date="2024-07" db="EMBL/GenBank/DDBJ databases">
        <title>Two chromosome-level genome assemblies of Korean endemic species Abeliophyllum distichum and Forsythia ovata (Oleaceae).</title>
        <authorList>
            <person name="Jang H."/>
        </authorList>
    </citation>
    <scope>NUCLEOTIDE SEQUENCE [LARGE SCALE GENOMIC DNA]</scope>
</reference>
<dbReference type="EMBL" id="JBFOLK010000003">
    <property type="protein sequence ID" value="KAL2525102.1"/>
    <property type="molecule type" value="Genomic_DNA"/>
</dbReference>
<organism evidence="2 3">
    <name type="scientific">Abeliophyllum distichum</name>
    <dbReference type="NCBI Taxonomy" id="126358"/>
    <lineage>
        <taxon>Eukaryota</taxon>
        <taxon>Viridiplantae</taxon>
        <taxon>Streptophyta</taxon>
        <taxon>Embryophyta</taxon>
        <taxon>Tracheophyta</taxon>
        <taxon>Spermatophyta</taxon>
        <taxon>Magnoliopsida</taxon>
        <taxon>eudicotyledons</taxon>
        <taxon>Gunneridae</taxon>
        <taxon>Pentapetalae</taxon>
        <taxon>asterids</taxon>
        <taxon>lamiids</taxon>
        <taxon>Lamiales</taxon>
        <taxon>Oleaceae</taxon>
        <taxon>Forsythieae</taxon>
        <taxon>Abeliophyllum</taxon>
    </lineage>
</organism>
<comment type="caution">
    <text evidence="2">The sequence shown here is derived from an EMBL/GenBank/DDBJ whole genome shotgun (WGS) entry which is preliminary data.</text>
</comment>
<gene>
    <name evidence="2" type="ORF">Adt_10156</name>
</gene>